<keyword evidence="1" id="KW-0472">Membrane</keyword>
<reference evidence="2" key="1">
    <citation type="submission" date="2019-12" db="EMBL/GenBank/DDBJ databases">
        <title>Whole-genome sequence of Halomicrobium mukohataei pws1.</title>
        <authorList>
            <person name="Verma D.K."/>
            <person name="Gopal K."/>
            <person name="Prasad E.S."/>
        </authorList>
    </citation>
    <scope>NUCLEOTIDE SEQUENCE</scope>
    <source>
        <strain evidence="2">Pws1</strain>
    </source>
</reference>
<dbReference type="GeneID" id="94361495"/>
<evidence type="ECO:0000313" key="3">
    <source>
        <dbReference type="Proteomes" id="UP000608662"/>
    </source>
</evidence>
<comment type="caution">
    <text evidence="2">The sequence shown here is derived from an EMBL/GenBank/DDBJ whole genome shotgun (WGS) entry which is preliminary data.</text>
</comment>
<evidence type="ECO:0000256" key="1">
    <source>
        <dbReference type="SAM" id="Phobius"/>
    </source>
</evidence>
<keyword evidence="1" id="KW-1133">Transmembrane helix</keyword>
<feature type="transmembrane region" description="Helical" evidence="1">
    <location>
        <begin position="13"/>
        <end position="38"/>
    </location>
</feature>
<dbReference type="EMBL" id="WOYG01000001">
    <property type="protein sequence ID" value="NLV10666.1"/>
    <property type="molecule type" value="Genomic_DNA"/>
</dbReference>
<proteinExistence type="predicted"/>
<accession>A0A847UDV4</accession>
<gene>
    <name evidence="2" type="ORF">GOC74_12095</name>
</gene>
<dbReference type="Proteomes" id="UP000608662">
    <property type="component" value="Unassembled WGS sequence"/>
</dbReference>
<dbReference type="AlphaFoldDB" id="A0A847UDV4"/>
<sequence>MVVYELVQWLADLIAPLLGIEGVLVTGLASTAVALYYLREAAGVLVVLARWARIASVIIGILSIVLAAGAHLGIVDLAGGSLVEQAGNWIAEGIH</sequence>
<protein>
    <submittedName>
        <fullName evidence="2">Uncharacterized protein</fullName>
    </submittedName>
</protein>
<evidence type="ECO:0000313" key="2">
    <source>
        <dbReference type="EMBL" id="NLV10666.1"/>
    </source>
</evidence>
<dbReference type="RefSeq" id="WP_170094337.1">
    <property type="nucleotide sequence ID" value="NZ_WOYG01000001.1"/>
</dbReference>
<keyword evidence="1" id="KW-0812">Transmembrane</keyword>
<feature type="transmembrane region" description="Helical" evidence="1">
    <location>
        <begin position="50"/>
        <end position="74"/>
    </location>
</feature>
<organism evidence="2 3">
    <name type="scientific">Halomicrobium mukohataei</name>
    <dbReference type="NCBI Taxonomy" id="57705"/>
    <lineage>
        <taxon>Archaea</taxon>
        <taxon>Methanobacteriati</taxon>
        <taxon>Methanobacteriota</taxon>
        <taxon>Stenosarchaea group</taxon>
        <taxon>Halobacteria</taxon>
        <taxon>Halobacteriales</taxon>
        <taxon>Haloarculaceae</taxon>
        <taxon>Halomicrobium</taxon>
    </lineage>
</organism>
<name>A0A847UDV4_9EURY</name>